<protein>
    <submittedName>
        <fullName evidence="2">Aminoglycoside 6'-N-acetyltransferase I</fullName>
    </submittedName>
</protein>
<dbReference type="EMBL" id="FNIA01000004">
    <property type="protein sequence ID" value="SDM59889.1"/>
    <property type="molecule type" value="Genomic_DNA"/>
</dbReference>
<feature type="domain" description="N-acetyltransferase" evidence="1">
    <location>
        <begin position="1"/>
        <end position="155"/>
    </location>
</feature>
<dbReference type="GO" id="GO:0016747">
    <property type="term" value="F:acyltransferase activity, transferring groups other than amino-acyl groups"/>
    <property type="evidence" value="ECO:0007669"/>
    <property type="project" value="InterPro"/>
</dbReference>
<dbReference type="Gene3D" id="3.40.630.30">
    <property type="match status" value="1"/>
</dbReference>
<accession>A0A1G9UIY2</accession>
<sequence>MEIRDPRPDEHDRIGTELLRPGYLDAEKREPEYCNLTDQARATPSLDSWLDDDDRTILVAVADDGELVGSVSGAVSPTPPIYDRPPVVYCDGLYVKPDYRRGGVATDLLDRLVDWGRERGCGFFSLSVHVDNDSATEFFRDYGMEQAYRSMRTSI</sequence>
<dbReference type="SUPFAM" id="SSF55729">
    <property type="entry name" value="Acyl-CoA N-acyltransferases (Nat)"/>
    <property type="match status" value="1"/>
</dbReference>
<reference evidence="2 3" key="1">
    <citation type="submission" date="2016-10" db="EMBL/GenBank/DDBJ databases">
        <authorList>
            <person name="de Groot N.N."/>
        </authorList>
    </citation>
    <scope>NUCLEOTIDE SEQUENCE [LARGE SCALE GENOMIC DNA]</scope>
    <source>
        <strain evidence="3">EB21,IBRC-M 10013,KCTC 4048</strain>
    </source>
</reference>
<keyword evidence="3" id="KW-1185">Reference proteome</keyword>
<dbReference type="STRING" id="996166.SAMN05192554_104152"/>
<dbReference type="RefSeq" id="WP_089731927.1">
    <property type="nucleotide sequence ID" value="NZ_FNIA01000004.1"/>
</dbReference>
<proteinExistence type="predicted"/>
<gene>
    <name evidence="2" type="ORF">SAMN05192554_104152</name>
</gene>
<dbReference type="PANTHER" id="PTHR43072:SF60">
    <property type="entry name" value="L-2,4-DIAMINOBUTYRIC ACID ACETYLTRANSFERASE"/>
    <property type="match status" value="1"/>
</dbReference>
<dbReference type="InterPro" id="IPR016181">
    <property type="entry name" value="Acyl_CoA_acyltransferase"/>
</dbReference>
<dbReference type="InterPro" id="IPR000182">
    <property type="entry name" value="GNAT_dom"/>
</dbReference>
<dbReference type="Pfam" id="PF00583">
    <property type="entry name" value="Acetyltransf_1"/>
    <property type="match status" value="1"/>
</dbReference>
<keyword evidence="2" id="KW-0808">Transferase</keyword>
<dbReference type="OrthoDB" id="125295at2157"/>
<dbReference type="Proteomes" id="UP000199370">
    <property type="component" value="Unassembled WGS sequence"/>
</dbReference>
<dbReference type="PROSITE" id="PS51186">
    <property type="entry name" value="GNAT"/>
    <property type="match status" value="1"/>
</dbReference>
<name>A0A1G9UIY2_9EURY</name>
<dbReference type="AlphaFoldDB" id="A0A1G9UIY2"/>
<evidence type="ECO:0000313" key="2">
    <source>
        <dbReference type="EMBL" id="SDM59889.1"/>
    </source>
</evidence>
<evidence type="ECO:0000259" key="1">
    <source>
        <dbReference type="PROSITE" id="PS51186"/>
    </source>
</evidence>
<dbReference type="PANTHER" id="PTHR43072">
    <property type="entry name" value="N-ACETYLTRANSFERASE"/>
    <property type="match status" value="1"/>
</dbReference>
<organism evidence="2 3">
    <name type="scientific">Haloarchaeobius iranensis</name>
    <dbReference type="NCBI Taxonomy" id="996166"/>
    <lineage>
        <taxon>Archaea</taxon>
        <taxon>Methanobacteriati</taxon>
        <taxon>Methanobacteriota</taxon>
        <taxon>Stenosarchaea group</taxon>
        <taxon>Halobacteria</taxon>
        <taxon>Halobacteriales</taxon>
        <taxon>Halorubellaceae</taxon>
        <taxon>Haloarchaeobius</taxon>
    </lineage>
</organism>
<dbReference type="CDD" id="cd04301">
    <property type="entry name" value="NAT_SF"/>
    <property type="match status" value="1"/>
</dbReference>
<evidence type="ECO:0000313" key="3">
    <source>
        <dbReference type="Proteomes" id="UP000199370"/>
    </source>
</evidence>